<dbReference type="Pfam" id="PF19259">
    <property type="entry name" value="Ty3_capsid"/>
    <property type="match status" value="1"/>
</dbReference>
<dbReference type="EnsemblPlants" id="AET4Gv20541800.1">
    <property type="protein sequence ID" value="AET4Gv20541800.1"/>
    <property type="gene ID" value="AET4Gv20541800"/>
</dbReference>
<dbReference type="Gene3D" id="2.40.70.10">
    <property type="entry name" value="Acid Proteases"/>
    <property type="match status" value="1"/>
</dbReference>
<dbReference type="Gramene" id="AET4Gv20541800.4">
    <property type="protein sequence ID" value="AET4Gv20541800.4"/>
    <property type="gene ID" value="AET4Gv20541800"/>
</dbReference>
<dbReference type="EnsemblPlants" id="AET4Gv20541800.4">
    <property type="protein sequence ID" value="AET4Gv20541800.4"/>
    <property type="gene ID" value="AET4Gv20541800"/>
</dbReference>
<protein>
    <recommendedName>
        <fullName evidence="1">Ty3 transposon capsid-like protein domain-containing protein</fullName>
    </recommendedName>
</protein>
<dbReference type="EnsemblPlants" id="AET4Gv20541800.3">
    <property type="protein sequence ID" value="AET4Gv20541800.3"/>
    <property type="gene ID" value="AET4Gv20541800"/>
</dbReference>
<dbReference type="AlphaFoldDB" id="A0A453IF32"/>
<evidence type="ECO:0000259" key="1">
    <source>
        <dbReference type="Pfam" id="PF19259"/>
    </source>
</evidence>
<reference evidence="2" key="4">
    <citation type="submission" date="2019-03" db="UniProtKB">
        <authorList>
            <consortium name="EnsemblPlants"/>
        </authorList>
    </citation>
    <scope>IDENTIFICATION</scope>
</reference>
<dbReference type="CDD" id="cd00303">
    <property type="entry name" value="retropepsin_like"/>
    <property type="match status" value="1"/>
</dbReference>
<dbReference type="Gramene" id="AET4Gv20541800.3">
    <property type="protein sequence ID" value="AET4Gv20541800.3"/>
    <property type="gene ID" value="AET4Gv20541800"/>
</dbReference>
<proteinExistence type="predicted"/>
<dbReference type="STRING" id="200361.A0A453IF32"/>
<dbReference type="Gramene" id="AET4Gv20541800.2">
    <property type="protein sequence ID" value="AET4Gv20541800.2"/>
    <property type="gene ID" value="AET4Gv20541800"/>
</dbReference>
<name>A0A453IF32_AEGTS</name>
<organism evidence="2 3">
    <name type="scientific">Aegilops tauschii subsp. strangulata</name>
    <name type="common">Goatgrass</name>
    <dbReference type="NCBI Taxonomy" id="200361"/>
    <lineage>
        <taxon>Eukaryota</taxon>
        <taxon>Viridiplantae</taxon>
        <taxon>Streptophyta</taxon>
        <taxon>Embryophyta</taxon>
        <taxon>Tracheophyta</taxon>
        <taxon>Spermatophyta</taxon>
        <taxon>Magnoliopsida</taxon>
        <taxon>Liliopsida</taxon>
        <taxon>Poales</taxon>
        <taxon>Poaceae</taxon>
        <taxon>BOP clade</taxon>
        <taxon>Pooideae</taxon>
        <taxon>Triticodae</taxon>
        <taxon>Triticeae</taxon>
        <taxon>Triticinae</taxon>
        <taxon>Aegilops</taxon>
    </lineage>
</organism>
<dbReference type="EnsemblPlants" id="AET4Gv20541800.2">
    <property type="protein sequence ID" value="AET4Gv20541800.2"/>
    <property type="gene ID" value="AET4Gv20541800"/>
</dbReference>
<dbReference type="Gramene" id="AET4Gv20541800.5">
    <property type="protein sequence ID" value="AET4Gv20541800.5"/>
    <property type="gene ID" value="AET4Gv20541800"/>
</dbReference>
<dbReference type="SUPFAM" id="SSF50630">
    <property type="entry name" value="Acid proteases"/>
    <property type="match status" value="1"/>
</dbReference>
<dbReference type="Proteomes" id="UP000015105">
    <property type="component" value="Chromosome 4D"/>
</dbReference>
<reference evidence="3" key="2">
    <citation type="journal article" date="2017" name="Nat. Plants">
        <title>The Aegilops tauschii genome reveals multiple impacts of transposons.</title>
        <authorList>
            <person name="Zhao G."/>
            <person name="Zou C."/>
            <person name="Li K."/>
            <person name="Wang K."/>
            <person name="Li T."/>
            <person name="Gao L."/>
            <person name="Zhang X."/>
            <person name="Wang H."/>
            <person name="Yang Z."/>
            <person name="Liu X."/>
            <person name="Jiang W."/>
            <person name="Mao L."/>
            <person name="Kong X."/>
            <person name="Jiao Y."/>
            <person name="Jia J."/>
        </authorList>
    </citation>
    <scope>NUCLEOTIDE SEQUENCE [LARGE SCALE GENOMIC DNA]</scope>
    <source>
        <strain evidence="3">cv. AL8/78</strain>
    </source>
</reference>
<dbReference type="InterPro" id="IPR045358">
    <property type="entry name" value="Ty3_capsid"/>
</dbReference>
<evidence type="ECO:0000313" key="2">
    <source>
        <dbReference type="EnsemblPlants" id="AET4Gv20541800.3"/>
    </source>
</evidence>
<sequence>MAGAPPEYKISLAQMYFVGRADVWLRRAGILKKQYTWGQFCAEILHRFSASSTYDLVERFNAFKQNSLSIAEYTDQFEDLMAQVQEDNPNLTEMWFVKCYVNGMRATTKFLLRPLRPETLTDAYWLAVDIEQATPARKPYPLTSGTQRHTTPYYKQPGAIVDEGAEATQPMVIQRAREPGKCWRCGDSWFHGHKCKQAPVINLLTGEDPTELPTTEEPEEMTEIDQPEQPNAEENCMQISLQAMSTARVSTLSVLVQIGGKQAVALVDSGSNSTFLNLKFTLTTNCTILKDKSRAVTVAGGGILWSGAYVPTKFQIGKEQFAHPFRILDLPGYDMVIGLAK</sequence>
<reference evidence="2" key="5">
    <citation type="journal article" date="2021" name="G3 (Bethesda)">
        <title>Aegilops tauschii genome assembly Aet v5.0 features greater sequence contiguity and improved annotation.</title>
        <authorList>
            <person name="Wang L."/>
            <person name="Zhu T."/>
            <person name="Rodriguez J.C."/>
            <person name="Deal K.R."/>
            <person name="Dubcovsky J."/>
            <person name="McGuire P.E."/>
            <person name="Lux T."/>
            <person name="Spannagl M."/>
            <person name="Mayer K.F.X."/>
            <person name="Baldrich P."/>
            <person name="Meyers B.C."/>
            <person name="Huo N."/>
            <person name="Gu Y.Q."/>
            <person name="Zhou H."/>
            <person name="Devos K.M."/>
            <person name="Bennetzen J.L."/>
            <person name="Unver T."/>
            <person name="Budak H."/>
            <person name="Gulick P.J."/>
            <person name="Galiba G."/>
            <person name="Kalapos B."/>
            <person name="Nelson D.R."/>
            <person name="Li P."/>
            <person name="You F.M."/>
            <person name="Luo M.C."/>
            <person name="Dvorak J."/>
        </authorList>
    </citation>
    <scope>NUCLEOTIDE SEQUENCE [LARGE SCALE GENOMIC DNA]</scope>
    <source>
        <strain evidence="2">cv. AL8/78</strain>
    </source>
</reference>
<reference evidence="3" key="1">
    <citation type="journal article" date="2014" name="Science">
        <title>Ancient hybridizations among the ancestral genomes of bread wheat.</title>
        <authorList>
            <consortium name="International Wheat Genome Sequencing Consortium,"/>
            <person name="Marcussen T."/>
            <person name="Sandve S.R."/>
            <person name="Heier L."/>
            <person name="Spannagl M."/>
            <person name="Pfeifer M."/>
            <person name="Jakobsen K.S."/>
            <person name="Wulff B.B."/>
            <person name="Steuernagel B."/>
            <person name="Mayer K.F."/>
            <person name="Olsen O.A."/>
        </authorList>
    </citation>
    <scope>NUCLEOTIDE SEQUENCE [LARGE SCALE GENOMIC DNA]</scope>
    <source>
        <strain evidence="3">cv. AL8/78</strain>
    </source>
</reference>
<dbReference type="EnsemblPlants" id="AET4Gv20541800.5">
    <property type="protein sequence ID" value="AET4Gv20541800.5"/>
    <property type="gene ID" value="AET4Gv20541800"/>
</dbReference>
<accession>A0A453IF32</accession>
<reference evidence="2" key="3">
    <citation type="journal article" date="2017" name="Nature">
        <title>Genome sequence of the progenitor of the wheat D genome Aegilops tauschii.</title>
        <authorList>
            <person name="Luo M.C."/>
            <person name="Gu Y.Q."/>
            <person name="Puiu D."/>
            <person name="Wang H."/>
            <person name="Twardziok S.O."/>
            <person name="Deal K.R."/>
            <person name="Huo N."/>
            <person name="Zhu T."/>
            <person name="Wang L."/>
            <person name="Wang Y."/>
            <person name="McGuire P.E."/>
            <person name="Liu S."/>
            <person name="Long H."/>
            <person name="Ramasamy R.K."/>
            <person name="Rodriguez J.C."/>
            <person name="Van S.L."/>
            <person name="Yuan L."/>
            <person name="Wang Z."/>
            <person name="Xia Z."/>
            <person name="Xiao L."/>
            <person name="Anderson O.D."/>
            <person name="Ouyang S."/>
            <person name="Liang Y."/>
            <person name="Zimin A.V."/>
            <person name="Pertea G."/>
            <person name="Qi P."/>
            <person name="Bennetzen J.L."/>
            <person name="Dai X."/>
            <person name="Dawson M.W."/>
            <person name="Muller H.G."/>
            <person name="Kugler K."/>
            <person name="Rivarola-Duarte L."/>
            <person name="Spannagl M."/>
            <person name="Mayer K.F.X."/>
            <person name="Lu F.H."/>
            <person name="Bevan M.W."/>
            <person name="Leroy P."/>
            <person name="Li P."/>
            <person name="You F.M."/>
            <person name="Sun Q."/>
            <person name="Liu Z."/>
            <person name="Lyons E."/>
            <person name="Wicker T."/>
            <person name="Salzberg S.L."/>
            <person name="Devos K.M."/>
            <person name="Dvorak J."/>
        </authorList>
    </citation>
    <scope>NUCLEOTIDE SEQUENCE [LARGE SCALE GENOMIC DNA]</scope>
    <source>
        <strain evidence="2">cv. AL8/78</strain>
    </source>
</reference>
<dbReference type="Gramene" id="AET4Gv20541800.1">
    <property type="protein sequence ID" value="AET4Gv20541800.1"/>
    <property type="gene ID" value="AET4Gv20541800"/>
</dbReference>
<evidence type="ECO:0000313" key="3">
    <source>
        <dbReference type="Proteomes" id="UP000015105"/>
    </source>
</evidence>
<dbReference type="InterPro" id="IPR021109">
    <property type="entry name" value="Peptidase_aspartic_dom_sf"/>
</dbReference>
<keyword evidence="3" id="KW-1185">Reference proteome</keyword>
<feature type="domain" description="Ty3 transposon capsid-like protein" evidence="1">
    <location>
        <begin position="9"/>
        <end position="134"/>
    </location>
</feature>